<proteinExistence type="predicted"/>
<keyword evidence="3" id="KW-1185">Reference proteome</keyword>
<reference evidence="2 3" key="1">
    <citation type="submission" date="2023-01" db="EMBL/GenBank/DDBJ databases">
        <title>Analysis of 21 Apiospora genomes using comparative genomics revels a genus with tremendous synthesis potential of carbohydrate active enzymes and secondary metabolites.</title>
        <authorList>
            <person name="Sorensen T."/>
        </authorList>
    </citation>
    <scope>NUCLEOTIDE SEQUENCE [LARGE SCALE GENOMIC DNA]</scope>
    <source>
        <strain evidence="2 3">CBS 83171</strain>
    </source>
</reference>
<sequence>MAEFVGTTASIVGITTAALQSVQFLVTTIHNVKDAPTTVKNINVDLRAVELVLQELKDVPQDGSSQIIRGNLVQFAIENCDSACKAFQSQVDYWMKYSKEDKLFWISRWKVGLFGQERIRTFQGQLNNCKSTLMVALSAATLLATTSQTDLVKEQRDTILEAYEVDWKQDLLQAQKETAEIERNLQLVTVRKSTSTDQDSEITHQELIQALKQQQASNFHFREMCEEALSTTVYERTRQKIKGVKATNDSSALAGFINTSRDDIKMDQDISDVTADNWSFAAAGVIKNMDFKDMHRRQPGHSKDG</sequence>
<accession>A0ABR1VL06</accession>
<name>A0ABR1VL06_9PEZI</name>
<organism evidence="2 3">
    <name type="scientific">Apiospora saccharicola</name>
    <dbReference type="NCBI Taxonomy" id="335842"/>
    <lineage>
        <taxon>Eukaryota</taxon>
        <taxon>Fungi</taxon>
        <taxon>Dikarya</taxon>
        <taxon>Ascomycota</taxon>
        <taxon>Pezizomycotina</taxon>
        <taxon>Sordariomycetes</taxon>
        <taxon>Xylariomycetidae</taxon>
        <taxon>Amphisphaeriales</taxon>
        <taxon>Apiosporaceae</taxon>
        <taxon>Apiospora</taxon>
    </lineage>
</organism>
<comment type="caution">
    <text evidence="2">The sequence shown here is derived from an EMBL/GenBank/DDBJ whole genome shotgun (WGS) entry which is preliminary data.</text>
</comment>
<gene>
    <name evidence="2" type="ORF">PG996_005260</name>
</gene>
<evidence type="ECO:0000259" key="1">
    <source>
        <dbReference type="Pfam" id="PF17111"/>
    </source>
</evidence>
<feature type="domain" description="Azaphilone pigments biosynthesis cluster protein L N-terminal" evidence="1">
    <location>
        <begin position="3"/>
        <end position="201"/>
    </location>
</feature>
<dbReference type="Pfam" id="PF17111">
    <property type="entry name" value="PigL_N"/>
    <property type="match status" value="1"/>
</dbReference>
<evidence type="ECO:0000313" key="2">
    <source>
        <dbReference type="EMBL" id="KAK8071912.1"/>
    </source>
</evidence>
<dbReference type="InterPro" id="IPR031348">
    <property type="entry name" value="PigL_N"/>
</dbReference>
<dbReference type="EMBL" id="JAQQWM010000003">
    <property type="protein sequence ID" value="KAK8071912.1"/>
    <property type="molecule type" value="Genomic_DNA"/>
</dbReference>
<evidence type="ECO:0000313" key="3">
    <source>
        <dbReference type="Proteomes" id="UP001446871"/>
    </source>
</evidence>
<dbReference type="Proteomes" id="UP001446871">
    <property type="component" value="Unassembled WGS sequence"/>
</dbReference>
<protein>
    <recommendedName>
        <fullName evidence="1">Azaphilone pigments biosynthesis cluster protein L N-terminal domain-containing protein</fullName>
    </recommendedName>
</protein>